<evidence type="ECO:0000313" key="4">
    <source>
        <dbReference type="Proteomes" id="UP000092461"/>
    </source>
</evidence>
<evidence type="ECO:0000256" key="1">
    <source>
        <dbReference type="SAM" id="MobiDB-lite"/>
    </source>
</evidence>
<dbReference type="VEuPathDB" id="VectorBase:LLOJ005611"/>
<organism evidence="3 4">
    <name type="scientific">Lutzomyia longipalpis</name>
    <name type="common">Sand fly</name>
    <dbReference type="NCBI Taxonomy" id="7200"/>
    <lineage>
        <taxon>Eukaryota</taxon>
        <taxon>Metazoa</taxon>
        <taxon>Ecdysozoa</taxon>
        <taxon>Arthropoda</taxon>
        <taxon>Hexapoda</taxon>
        <taxon>Insecta</taxon>
        <taxon>Pterygota</taxon>
        <taxon>Neoptera</taxon>
        <taxon>Endopterygota</taxon>
        <taxon>Diptera</taxon>
        <taxon>Nematocera</taxon>
        <taxon>Psychodoidea</taxon>
        <taxon>Psychodidae</taxon>
        <taxon>Lutzomyia</taxon>
        <taxon>Lutzomyia</taxon>
    </lineage>
</organism>
<proteinExistence type="predicted"/>
<sequence>MLGHQSRTDIVSMEPPITHHPPAMLPPNQMSTDRRGYYMPSLTDNNYFWRNCSPESFSFRNKPILIGRQSLYTILLLLLLLGTGRVGDGIKYKCNKYNR</sequence>
<name>A0A1B0GIV5_LUTLO</name>
<dbReference type="EMBL" id="AJWK01017675">
    <property type="status" value="NOT_ANNOTATED_CDS"/>
    <property type="molecule type" value="Genomic_DNA"/>
</dbReference>
<keyword evidence="2" id="KW-0812">Transmembrane</keyword>
<keyword evidence="2" id="KW-1133">Transmembrane helix</keyword>
<keyword evidence="2" id="KW-0472">Membrane</keyword>
<evidence type="ECO:0000256" key="2">
    <source>
        <dbReference type="SAM" id="Phobius"/>
    </source>
</evidence>
<reference evidence="3" key="1">
    <citation type="submission" date="2020-05" db="UniProtKB">
        <authorList>
            <consortium name="EnsemblMetazoa"/>
        </authorList>
    </citation>
    <scope>IDENTIFICATION</scope>
    <source>
        <strain evidence="3">Jacobina</strain>
    </source>
</reference>
<protein>
    <submittedName>
        <fullName evidence="3">Uncharacterized protein</fullName>
    </submittedName>
</protein>
<dbReference type="Proteomes" id="UP000092461">
    <property type="component" value="Unassembled WGS sequence"/>
</dbReference>
<dbReference type="EnsemblMetazoa" id="LLOJ005611-RA">
    <property type="protein sequence ID" value="LLOJ005611-PA"/>
    <property type="gene ID" value="LLOJ005611"/>
</dbReference>
<dbReference type="AlphaFoldDB" id="A0A1B0GIV5"/>
<keyword evidence="4" id="KW-1185">Reference proteome</keyword>
<feature type="region of interest" description="Disordered" evidence="1">
    <location>
        <begin position="1"/>
        <end position="30"/>
    </location>
</feature>
<feature type="transmembrane region" description="Helical" evidence="2">
    <location>
        <begin position="70"/>
        <end position="87"/>
    </location>
</feature>
<accession>A0A1B0GIV5</accession>
<evidence type="ECO:0000313" key="3">
    <source>
        <dbReference type="EnsemblMetazoa" id="LLOJ005611-PA"/>
    </source>
</evidence>